<dbReference type="PANTHER" id="PTHR35936:SF35">
    <property type="entry name" value="L-CYSTINE-BINDING PROTEIN TCYJ"/>
    <property type="match status" value="1"/>
</dbReference>
<comment type="similarity">
    <text evidence="1">Belongs to the bacterial solute-binding protein 3 family.</text>
</comment>
<gene>
    <name evidence="4" type="ORF">EMK97_13830</name>
</gene>
<evidence type="ECO:0000313" key="4">
    <source>
        <dbReference type="EMBL" id="QBG37832.1"/>
    </source>
</evidence>
<dbReference type="SUPFAM" id="SSF53850">
    <property type="entry name" value="Periplasmic binding protein-like II"/>
    <property type="match status" value="1"/>
</dbReference>
<dbReference type="EMBL" id="CP034759">
    <property type="protein sequence ID" value="QBG37832.1"/>
    <property type="molecule type" value="Genomic_DNA"/>
</dbReference>
<dbReference type="AlphaFoldDB" id="A0A4P6PDI1"/>
<proteinExistence type="inferred from homology"/>
<dbReference type="InterPro" id="IPR001638">
    <property type="entry name" value="Solute-binding_3/MltF_N"/>
</dbReference>
<keyword evidence="5" id="KW-1185">Reference proteome</keyword>
<reference evidence="4 5" key="1">
    <citation type="submission" date="2018-12" db="EMBL/GenBank/DDBJ databases">
        <title>Complete genome of Litorilituus sediminis.</title>
        <authorList>
            <person name="Liu A."/>
            <person name="Rong J."/>
        </authorList>
    </citation>
    <scope>NUCLEOTIDE SEQUENCE [LARGE SCALE GENOMIC DNA]</scope>
    <source>
        <strain evidence="4 5">JCM 17549</strain>
    </source>
</reference>
<dbReference type="KEGG" id="lsd:EMK97_13830"/>
<evidence type="ECO:0000256" key="2">
    <source>
        <dbReference type="ARBA" id="ARBA00022729"/>
    </source>
</evidence>
<dbReference type="Pfam" id="PF00497">
    <property type="entry name" value="SBP_bac_3"/>
    <property type="match status" value="1"/>
</dbReference>
<protein>
    <submittedName>
        <fullName evidence="4">Transporter substrate-binding domain-containing protein</fullName>
    </submittedName>
</protein>
<evidence type="ECO:0000256" key="1">
    <source>
        <dbReference type="ARBA" id="ARBA00010333"/>
    </source>
</evidence>
<organism evidence="4 5">
    <name type="scientific">Litorilituus sediminis</name>
    <dbReference type="NCBI Taxonomy" id="718192"/>
    <lineage>
        <taxon>Bacteria</taxon>
        <taxon>Pseudomonadati</taxon>
        <taxon>Pseudomonadota</taxon>
        <taxon>Gammaproteobacteria</taxon>
        <taxon>Alteromonadales</taxon>
        <taxon>Colwelliaceae</taxon>
        <taxon>Litorilituus</taxon>
    </lineage>
</organism>
<dbReference type="PANTHER" id="PTHR35936">
    <property type="entry name" value="MEMBRANE-BOUND LYTIC MUREIN TRANSGLYCOSYLASE F"/>
    <property type="match status" value="1"/>
</dbReference>
<evidence type="ECO:0000313" key="5">
    <source>
        <dbReference type="Proteomes" id="UP000290244"/>
    </source>
</evidence>
<dbReference type="Gene3D" id="3.40.190.10">
    <property type="entry name" value="Periplasmic binding protein-like II"/>
    <property type="match status" value="2"/>
</dbReference>
<dbReference type="Proteomes" id="UP000290244">
    <property type="component" value="Chromosome"/>
</dbReference>
<dbReference type="OrthoDB" id="370676at2"/>
<keyword evidence="2" id="KW-0732">Signal</keyword>
<accession>A0A4P6PDI1</accession>
<feature type="domain" description="Solute-binding protein family 3/N-terminal" evidence="3">
    <location>
        <begin position="20"/>
        <end position="224"/>
    </location>
</feature>
<evidence type="ECO:0000259" key="3">
    <source>
        <dbReference type="Pfam" id="PF00497"/>
    </source>
</evidence>
<sequence length="233" mass="26234">MCTVQAESLDKVQVRTIAIAPYGINSGQELSGIYYDIANSIVKTSGLQAEHAIYPYARIVHELKVGLTDITIMYRYQELEGYVTYIAPLPTLKNVVIGVKGTHFADIASLRGKRLAYLRGAQFNQQIDNDKQINKYLVKDFDQAVHMLAAGRVDAVIGPLDPLINSALTAGKKDFFGPPLVVSQRTPWLQISNKSRYKSSTQQFKKIFNNMVQRGELAKLRQKYNMLDITYEQ</sequence>
<name>A0A4P6PDI1_9GAMM</name>